<organism evidence="2 3">
    <name type="scientific">Pseudochelatococcus lubricantis</name>
    <dbReference type="NCBI Taxonomy" id="1538102"/>
    <lineage>
        <taxon>Bacteria</taxon>
        <taxon>Pseudomonadati</taxon>
        <taxon>Pseudomonadota</taxon>
        <taxon>Alphaproteobacteria</taxon>
        <taxon>Hyphomicrobiales</taxon>
        <taxon>Chelatococcaceae</taxon>
        <taxon>Pseudochelatococcus</taxon>
    </lineage>
</organism>
<dbReference type="RefSeq" id="WP_166951121.1">
    <property type="nucleotide sequence ID" value="NZ_JAASQI010000003.1"/>
</dbReference>
<dbReference type="Gene3D" id="3.40.630.30">
    <property type="match status" value="1"/>
</dbReference>
<protein>
    <recommendedName>
        <fullName evidence="1">N-acetyltransferase domain-containing protein</fullName>
    </recommendedName>
</protein>
<feature type="domain" description="N-acetyltransferase" evidence="1">
    <location>
        <begin position="6"/>
        <end position="98"/>
    </location>
</feature>
<dbReference type="PANTHER" id="PTHR31435:SF10">
    <property type="entry name" value="BSR4717 PROTEIN"/>
    <property type="match status" value="1"/>
</dbReference>
<reference evidence="2 3" key="1">
    <citation type="submission" date="2020-03" db="EMBL/GenBank/DDBJ databases">
        <title>Genomic Encyclopedia of Type Strains, Phase IV (KMG-IV): sequencing the most valuable type-strain genomes for metagenomic binning, comparative biology and taxonomic classification.</title>
        <authorList>
            <person name="Goeker M."/>
        </authorList>
    </citation>
    <scope>NUCLEOTIDE SEQUENCE [LARGE SCALE GENOMIC DNA]</scope>
    <source>
        <strain evidence="2 3">DSM 103870</strain>
    </source>
</reference>
<dbReference type="PROSITE" id="PS51729">
    <property type="entry name" value="GNAT_YJDJ"/>
    <property type="match status" value="1"/>
</dbReference>
<proteinExistence type="predicted"/>
<evidence type="ECO:0000259" key="1">
    <source>
        <dbReference type="PROSITE" id="PS51729"/>
    </source>
</evidence>
<dbReference type="EMBL" id="JAASQI010000003">
    <property type="protein sequence ID" value="NIJ57962.1"/>
    <property type="molecule type" value="Genomic_DNA"/>
</dbReference>
<dbReference type="InterPro" id="IPR016181">
    <property type="entry name" value="Acyl_CoA_acyltransferase"/>
</dbReference>
<sequence length="99" mass="10822">MTQAVADNKDARRFELPVDGHVAFIDYRIETAGDDADNPVYVLEHTEVPEELGGRGVGSQLAAGALDIIRQSGGRVRSECSFISRYLSRHSDYSDIVAP</sequence>
<dbReference type="SUPFAM" id="SSF55729">
    <property type="entry name" value="Acyl-CoA N-acyltransferases (Nat)"/>
    <property type="match status" value="1"/>
</dbReference>
<accession>A0ABX0UYD2</accession>
<evidence type="ECO:0000313" key="2">
    <source>
        <dbReference type="EMBL" id="NIJ57962.1"/>
    </source>
</evidence>
<name>A0ABX0UYD2_9HYPH</name>
<dbReference type="InterPro" id="IPR031165">
    <property type="entry name" value="GNAT_YJDJ"/>
</dbReference>
<dbReference type="Pfam" id="PF14542">
    <property type="entry name" value="Acetyltransf_CG"/>
    <property type="match status" value="1"/>
</dbReference>
<dbReference type="Proteomes" id="UP001429580">
    <property type="component" value="Unassembled WGS sequence"/>
</dbReference>
<keyword evidence="3" id="KW-1185">Reference proteome</keyword>
<gene>
    <name evidence="2" type="ORF">FHS82_001798</name>
</gene>
<dbReference type="PANTHER" id="PTHR31435">
    <property type="entry name" value="PROTEIN NATD1"/>
    <property type="match status" value="1"/>
</dbReference>
<dbReference type="InterPro" id="IPR045057">
    <property type="entry name" value="Gcn5-rel_NAT"/>
</dbReference>
<evidence type="ECO:0000313" key="3">
    <source>
        <dbReference type="Proteomes" id="UP001429580"/>
    </source>
</evidence>
<comment type="caution">
    <text evidence="2">The sequence shown here is derived from an EMBL/GenBank/DDBJ whole genome shotgun (WGS) entry which is preliminary data.</text>
</comment>